<keyword evidence="1" id="KW-0808">Transferase</keyword>
<dbReference type="InterPro" id="IPR043129">
    <property type="entry name" value="ATPase_NBD"/>
</dbReference>
<keyword evidence="3" id="KW-0472">Membrane</keyword>
<sequence length="109" mass="12006">MEPIAAVFVCGGLSQNELYLREHADALGLPLHLPREPAAVLLGSAMLAANAAAAFGSLVDAMRAMGQVDARVAPNFNNDLCRFHNARYEIFLRMQRHQQEYRALERAAL</sequence>
<feature type="transmembrane region" description="Helical" evidence="3">
    <location>
        <begin position="38"/>
        <end position="59"/>
    </location>
</feature>
<dbReference type="PANTHER" id="PTHR43435">
    <property type="entry name" value="RIBULOKINASE"/>
    <property type="match status" value="1"/>
</dbReference>
<dbReference type="SUPFAM" id="SSF53067">
    <property type="entry name" value="Actin-like ATPase domain"/>
    <property type="match status" value="1"/>
</dbReference>
<keyword evidence="3" id="KW-1133">Transmembrane helix</keyword>
<evidence type="ECO:0000256" key="3">
    <source>
        <dbReference type="SAM" id="Phobius"/>
    </source>
</evidence>
<name>A0A7S1S9N0_ALECA</name>
<dbReference type="EMBL" id="HBGE01109606">
    <property type="protein sequence ID" value="CAD9188576.1"/>
    <property type="molecule type" value="Transcribed_RNA"/>
</dbReference>
<organism evidence="5">
    <name type="scientific">Alexandrium catenella</name>
    <name type="common">Red tide dinoflagellate</name>
    <name type="synonym">Gonyaulax catenella</name>
    <dbReference type="NCBI Taxonomy" id="2925"/>
    <lineage>
        <taxon>Eukaryota</taxon>
        <taxon>Sar</taxon>
        <taxon>Alveolata</taxon>
        <taxon>Dinophyceae</taxon>
        <taxon>Gonyaulacales</taxon>
        <taxon>Pyrocystaceae</taxon>
        <taxon>Alexandrium</taxon>
    </lineage>
</organism>
<dbReference type="GO" id="GO:0019150">
    <property type="term" value="F:D-ribulokinase activity"/>
    <property type="evidence" value="ECO:0007669"/>
    <property type="project" value="TreeGrafter"/>
</dbReference>
<feature type="domain" description="Carbohydrate kinase FGGY C-terminal" evidence="4">
    <location>
        <begin position="3"/>
        <end position="51"/>
    </location>
</feature>
<gene>
    <name evidence="5" type="ORF">ACAT0790_LOCUS65350</name>
</gene>
<dbReference type="PANTHER" id="PTHR43435:SF4">
    <property type="entry name" value="FGGY CARBOHYDRATE KINASE DOMAIN-CONTAINING PROTEIN"/>
    <property type="match status" value="1"/>
</dbReference>
<accession>A0A7S1S9N0</accession>
<proteinExistence type="predicted"/>
<keyword evidence="3" id="KW-0812">Transmembrane</keyword>
<reference evidence="5" key="1">
    <citation type="submission" date="2021-01" db="EMBL/GenBank/DDBJ databases">
        <authorList>
            <person name="Corre E."/>
            <person name="Pelletier E."/>
            <person name="Niang G."/>
            <person name="Scheremetjew M."/>
            <person name="Finn R."/>
            <person name="Kale V."/>
            <person name="Holt S."/>
            <person name="Cochrane G."/>
            <person name="Meng A."/>
            <person name="Brown T."/>
            <person name="Cohen L."/>
        </authorList>
    </citation>
    <scope>NUCLEOTIDE SEQUENCE</scope>
    <source>
        <strain evidence="5">OF101</strain>
    </source>
</reference>
<evidence type="ECO:0000313" key="5">
    <source>
        <dbReference type="EMBL" id="CAD9188576.1"/>
    </source>
</evidence>
<dbReference type="AlphaFoldDB" id="A0A7S1S9N0"/>
<keyword evidence="2" id="KW-0418">Kinase</keyword>
<protein>
    <recommendedName>
        <fullName evidence="4">Carbohydrate kinase FGGY C-terminal domain-containing protein</fullName>
    </recommendedName>
</protein>
<dbReference type="Pfam" id="PF02782">
    <property type="entry name" value="FGGY_C"/>
    <property type="match status" value="1"/>
</dbReference>
<dbReference type="InterPro" id="IPR018485">
    <property type="entry name" value="FGGY_C"/>
</dbReference>
<evidence type="ECO:0000259" key="4">
    <source>
        <dbReference type="Pfam" id="PF02782"/>
    </source>
</evidence>
<dbReference type="GO" id="GO:0005737">
    <property type="term" value="C:cytoplasm"/>
    <property type="evidence" value="ECO:0007669"/>
    <property type="project" value="TreeGrafter"/>
</dbReference>
<dbReference type="GO" id="GO:0019321">
    <property type="term" value="P:pentose metabolic process"/>
    <property type="evidence" value="ECO:0007669"/>
    <property type="project" value="TreeGrafter"/>
</dbReference>
<dbReference type="Gene3D" id="3.30.420.40">
    <property type="match status" value="1"/>
</dbReference>
<evidence type="ECO:0000256" key="1">
    <source>
        <dbReference type="ARBA" id="ARBA00022679"/>
    </source>
</evidence>
<evidence type="ECO:0000256" key="2">
    <source>
        <dbReference type="ARBA" id="ARBA00022777"/>
    </source>
</evidence>